<gene>
    <name evidence="1" type="ORF">MANES_04G036850v8</name>
</gene>
<protein>
    <submittedName>
        <fullName evidence="1">Uncharacterized protein</fullName>
    </submittedName>
</protein>
<keyword evidence="2" id="KW-1185">Reference proteome</keyword>
<dbReference type="EMBL" id="CM004390">
    <property type="protein sequence ID" value="KAG8655391.1"/>
    <property type="molecule type" value="Genomic_DNA"/>
</dbReference>
<proteinExistence type="predicted"/>
<organism evidence="1 2">
    <name type="scientific">Manihot esculenta</name>
    <name type="common">Cassava</name>
    <name type="synonym">Jatropha manihot</name>
    <dbReference type="NCBI Taxonomy" id="3983"/>
    <lineage>
        <taxon>Eukaryota</taxon>
        <taxon>Viridiplantae</taxon>
        <taxon>Streptophyta</taxon>
        <taxon>Embryophyta</taxon>
        <taxon>Tracheophyta</taxon>
        <taxon>Spermatophyta</taxon>
        <taxon>Magnoliopsida</taxon>
        <taxon>eudicotyledons</taxon>
        <taxon>Gunneridae</taxon>
        <taxon>Pentapetalae</taxon>
        <taxon>rosids</taxon>
        <taxon>fabids</taxon>
        <taxon>Malpighiales</taxon>
        <taxon>Euphorbiaceae</taxon>
        <taxon>Crotonoideae</taxon>
        <taxon>Manihoteae</taxon>
        <taxon>Manihot</taxon>
    </lineage>
</organism>
<sequence length="112" mass="12318">MEKKVRSILLVMDKRMTILLKTPEKKQSEGFVGEVQITIDSAKVHKTATSGSHGDEFGLSIQVGKPSEFEQRLEVSECFVDIVVAGKILEDSQSKVQPSNPGGRGIILDLDY</sequence>
<dbReference type="Proteomes" id="UP000091857">
    <property type="component" value="Chromosome 4"/>
</dbReference>
<name>A0ACB7HX61_MANES</name>
<accession>A0ACB7HX61</accession>
<evidence type="ECO:0000313" key="1">
    <source>
        <dbReference type="EMBL" id="KAG8655391.1"/>
    </source>
</evidence>
<comment type="caution">
    <text evidence="1">The sequence shown here is derived from an EMBL/GenBank/DDBJ whole genome shotgun (WGS) entry which is preliminary data.</text>
</comment>
<evidence type="ECO:0000313" key="2">
    <source>
        <dbReference type="Proteomes" id="UP000091857"/>
    </source>
</evidence>
<reference evidence="2" key="1">
    <citation type="journal article" date="2016" name="Nat. Biotechnol.">
        <title>Sequencing wild and cultivated cassava and related species reveals extensive interspecific hybridization and genetic diversity.</title>
        <authorList>
            <person name="Bredeson J.V."/>
            <person name="Lyons J.B."/>
            <person name="Prochnik S.E."/>
            <person name="Wu G.A."/>
            <person name="Ha C.M."/>
            <person name="Edsinger-Gonzales E."/>
            <person name="Grimwood J."/>
            <person name="Schmutz J."/>
            <person name="Rabbi I.Y."/>
            <person name="Egesi C."/>
            <person name="Nauluvula P."/>
            <person name="Lebot V."/>
            <person name="Ndunguru J."/>
            <person name="Mkamilo G."/>
            <person name="Bart R.S."/>
            <person name="Setter T.L."/>
            <person name="Gleadow R.M."/>
            <person name="Kulakow P."/>
            <person name="Ferguson M.E."/>
            <person name="Rounsley S."/>
            <person name="Rokhsar D.S."/>
        </authorList>
    </citation>
    <scope>NUCLEOTIDE SEQUENCE [LARGE SCALE GENOMIC DNA]</scope>
    <source>
        <strain evidence="2">cv. AM560-2</strain>
    </source>
</reference>